<dbReference type="GO" id="GO:0008270">
    <property type="term" value="F:zinc ion binding"/>
    <property type="evidence" value="ECO:0007669"/>
    <property type="project" value="TreeGrafter"/>
</dbReference>
<comment type="similarity">
    <text evidence="1">Belongs to the SIMIBI class G3E GTPase family. HypB/HupM subfamily.</text>
</comment>
<dbReference type="PANTHER" id="PTHR30134:SF2">
    <property type="entry name" value="HYDROGENASE MATURATION FACTOR HYPB"/>
    <property type="match status" value="1"/>
</dbReference>
<dbReference type="GO" id="GO:0051604">
    <property type="term" value="P:protein maturation"/>
    <property type="evidence" value="ECO:0007669"/>
    <property type="project" value="InterPro"/>
</dbReference>
<dbReference type="GO" id="GO:0016151">
    <property type="term" value="F:nickel cation binding"/>
    <property type="evidence" value="ECO:0007669"/>
    <property type="project" value="InterPro"/>
</dbReference>
<comment type="caution">
    <text evidence="9">The sequence shown here is derived from an EMBL/GenBank/DDBJ whole genome shotgun (WGS) entry which is preliminary data.</text>
</comment>
<dbReference type="SUPFAM" id="SSF52540">
    <property type="entry name" value="P-loop containing nucleoside triphosphate hydrolases"/>
    <property type="match status" value="1"/>
</dbReference>
<evidence type="ECO:0000256" key="7">
    <source>
        <dbReference type="ARBA" id="ARBA00023134"/>
    </source>
</evidence>
<reference evidence="9 10" key="1">
    <citation type="journal article" date="2016" name="Nat. Commun.">
        <title>Thousands of microbial genomes shed light on interconnected biogeochemical processes in an aquifer system.</title>
        <authorList>
            <person name="Anantharaman K."/>
            <person name="Brown C.T."/>
            <person name="Hug L.A."/>
            <person name="Sharon I."/>
            <person name="Castelle C.J."/>
            <person name="Probst A.J."/>
            <person name="Thomas B.C."/>
            <person name="Singh A."/>
            <person name="Wilkins M.J."/>
            <person name="Karaoz U."/>
            <person name="Brodie E.L."/>
            <person name="Williams K.H."/>
            <person name="Hubbard S.S."/>
            <person name="Banfield J.F."/>
        </authorList>
    </citation>
    <scope>NUCLEOTIDE SEQUENCE [LARGE SCALE GENOMIC DNA]</scope>
</reference>
<accession>A0A1F4TVW5</accession>
<dbReference type="SMART" id="SM00382">
    <property type="entry name" value="AAA"/>
    <property type="match status" value="1"/>
</dbReference>
<dbReference type="InterPro" id="IPR003495">
    <property type="entry name" value="CobW/HypB/UreG_nucleotide-bd"/>
</dbReference>
<dbReference type="EMBL" id="MEUF01000005">
    <property type="protein sequence ID" value="OGC36801.1"/>
    <property type="molecule type" value="Genomic_DNA"/>
</dbReference>
<evidence type="ECO:0000256" key="1">
    <source>
        <dbReference type="ARBA" id="ARBA00006211"/>
    </source>
</evidence>
<dbReference type="InterPro" id="IPR027417">
    <property type="entry name" value="P-loop_NTPase"/>
</dbReference>
<dbReference type="InterPro" id="IPR003593">
    <property type="entry name" value="AAA+_ATPase"/>
</dbReference>
<dbReference type="AlphaFoldDB" id="A0A1F4TVW5"/>
<organism evidence="9 10">
    <name type="scientific">candidate division WOR-1 bacterium RIFOXYB2_FULL_48_7</name>
    <dbReference type="NCBI Taxonomy" id="1802583"/>
    <lineage>
        <taxon>Bacteria</taxon>
        <taxon>Bacillati</taxon>
        <taxon>Saganbacteria</taxon>
    </lineage>
</organism>
<sequence length="213" mass="22670">MNEININQNIFEQNEQVAAHNRAWLKERQLTMVNLMASPGAGKTSLILQLLKHLPQGLSAGVIEGDVASSVDADKVTAAGWPVVQINTGGGCHLEAQMVGQALKQLNLSGPGLIIVENIGNLICPVDFNLGESLKLVVTSTPEGDDKPLKYPGIFAAADIIAINKIDLLPHLDFSLEKFSQAVKLLNQQAKLCPVSARSGDGVVSLLSTMLKS</sequence>
<gene>
    <name evidence="9" type="ORF">A2311_02065</name>
</gene>
<keyword evidence="6" id="KW-0862">Zinc</keyword>
<protein>
    <submittedName>
        <fullName evidence="9">Hydrogenase accessory protein HypB</fullName>
    </submittedName>
</protein>
<dbReference type="NCBIfam" id="TIGR00073">
    <property type="entry name" value="hypB"/>
    <property type="match status" value="1"/>
</dbReference>
<evidence type="ECO:0000259" key="8">
    <source>
        <dbReference type="SMART" id="SM00382"/>
    </source>
</evidence>
<evidence type="ECO:0000256" key="2">
    <source>
        <dbReference type="ARBA" id="ARBA00022596"/>
    </source>
</evidence>
<evidence type="ECO:0000256" key="6">
    <source>
        <dbReference type="ARBA" id="ARBA00022833"/>
    </source>
</evidence>
<evidence type="ECO:0000313" key="9">
    <source>
        <dbReference type="EMBL" id="OGC36801.1"/>
    </source>
</evidence>
<name>A0A1F4TVW5_UNCSA</name>
<keyword evidence="7" id="KW-0342">GTP-binding</keyword>
<feature type="domain" description="AAA+ ATPase" evidence="8">
    <location>
        <begin position="29"/>
        <end position="167"/>
    </location>
</feature>
<dbReference type="GO" id="GO:0003924">
    <property type="term" value="F:GTPase activity"/>
    <property type="evidence" value="ECO:0007669"/>
    <property type="project" value="InterPro"/>
</dbReference>
<dbReference type="PIRSF" id="PIRSF005624">
    <property type="entry name" value="Ni-bind_GTPase"/>
    <property type="match status" value="1"/>
</dbReference>
<keyword evidence="3" id="KW-0479">Metal-binding</keyword>
<dbReference type="InterPro" id="IPR004392">
    <property type="entry name" value="Hyd_mat_HypB"/>
</dbReference>
<evidence type="ECO:0000256" key="4">
    <source>
        <dbReference type="ARBA" id="ARBA00022741"/>
    </source>
</evidence>
<keyword evidence="4" id="KW-0547">Nucleotide-binding</keyword>
<dbReference type="PANTHER" id="PTHR30134">
    <property type="entry name" value="HYDROGENASE PROTEIN ASSEMBLY PROTEIN, NICKEL CHAPERONE"/>
    <property type="match status" value="1"/>
</dbReference>
<evidence type="ECO:0000256" key="3">
    <source>
        <dbReference type="ARBA" id="ARBA00022723"/>
    </source>
</evidence>
<dbReference type="GO" id="GO:0005525">
    <property type="term" value="F:GTP binding"/>
    <property type="evidence" value="ECO:0007669"/>
    <property type="project" value="UniProtKB-KW"/>
</dbReference>
<dbReference type="Gene3D" id="3.40.50.300">
    <property type="entry name" value="P-loop containing nucleotide triphosphate hydrolases"/>
    <property type="match status" value="1"/>
</dbReference>
<dbReference type="STRING" id="1802583.A2311_02065"/>
<evidence type="ECO:0000313" key="10">
    <source>
        <dbReference type="Proteomes" id="UP000178951"/>
    </source>
</evidence>
<dbReference type="Proteomes" id="UP000178951">
    <property type="component" value="Unassembled WGS sequence"/>
</dbReference>
<evidence type="ECO:0000256" key="5">
    <source>
        <dbReference type="ARBA" id="ARBA00022801"/>
    </source>
</evidence>
<dbReference type="Pfam" id="PF02492">
    <property type="entry name" value="cobW"/>
    <property type="match status" value="1"/>
</dbReference>
<proteinExistence type="inferred from homology"/>
<keyword evidence="2" id="KW-0533">Nickel</keyword>
<keyword evidence="5" id="KW-0378">Hydrolase</keyword>